<organism evidence="1 2">
    <name type="scientific">Shewanella atlantica</name>
    <dbReference type="NCBI Taxonomy" id="271099"/>
    <lineage>
        <taxon>Bacteria</taxon>
        <taxon>Pseudomonadati</taxon>
        <taxon>Pseudomonadota</taxon>
        <taxon>Gammaproteobacteria</taxon>
        <taxon>Alteromonadales</taxon>
        <taxon>Shewanellaceae</taxon>
        <taxon>Shewanella</taxon>
    </lineage>
</organism>
<protein>
    <submittedName>
        <fullName evidence="1">DUF1643 domain-containing protein</fullName>
    </submittedName>
</protein>
<dbReference type="PIRSF" id="PIRSF032209">
    <property type="entry name" value="UCP032209"/>
    <property type="match status" value="1"/>
</dbReference>
<accession>A0A431WCU2</accession>
<dbReference type="AlphaFoldDB" id="A0A431WCU2"/>
<evidence type="ECO:0000313" key="1">
    <source>
        <dbReference type="EMBL" id="RTR33189.1"/>
    </source>
</evidence>
<proteinExistence type="predicted"/>
<dbReference type="Pfam" id="PF07799">
    <property type="entry name" value="DUF1643"/>
    <property type="match status" value="1"/>
</dbReference>
<dbReference type="Proteomes" id="UP000282060">
    <property type="component" value="Unassembled WGS sequence"/>
</dbReference>
<evidence type="ECO:0000313" key="2">
    <source>
        <dbReference type="Proteomes" id="UP000282060"/>
    </source>
</evidence>
<keyword evidence="2" id="KW-1185">Reference proteome</keyword>
<sequence length="157" mass="17466">MLIKSAVLSDCRDYRYSLWRTWDEDKPYALFIGLNPSTADEVEDDPTIRRCVNFARDWGYGGLCMANLFAFRATEPNVMKSAPDPIGEANDTWLVQLADGAGVVIAAWGNDGTFLGRSRTVLELIDGVKCLKLNKSGEPAHPLYQPKNSKPIELVRS</sequence>
<comment type="caution">
    <text evidence="1">The sequence shown here is derived from an EMBL/GenBank/DDBJ whole genome shotgun (WGS) entry which is preliminary data.</text>
</comment>
<dbReference type="InterPro" id="IPR016992">
    <property type="entry name" value="UCP032209"/>
</dbReference>
<dbReference type="OrthoDB" id="9807577at2"/>
<dbReference type="EMBL" id="RXNV01000002">
    <property type="protein sequence ID" value="RTR33189.1"/>
    <property type="molecule type" value="Genomic_DNA"/>
</dbReference>
<reference evidence="1 2" key="1">
    <citation type="submission" date="2018-12" db="EMBL/GenBank/DDBJ databases">
        <authorList>
            <person name="Yu L."/>
        </authorList>
    </citation>
    <scope>NUCLEOTIDE SEQUENCE [LARGE SCALE GENOMIC DNA]</scope>
    <source>
        <strain evidence="1 2">HAW-EB5</strain>
    </source>
</reference>
<dbReference type="InterPro" id="IPR012441">
    <property type="entry name" value="DUF1643"/>
</dbReference>
<name>A0A431WCU2_9GAMM</name>
<gene>
    <name evidence="1" type="ORF">EKG39_05415</name>
</gene>